<dbReference type="PANTHER" id="PTHR11082">
    <property type="entry name" value="TRNA-DIHYDROURIDINE SYNTHASE"/>
    <property type="match status" value="1"/>
</dbReference>
<evidence type="ECO:0000256" key="8">
    <source>
        <dbReference type="ARBA" id="ARBA00038313"/>
    </source>
</evidence>
<dbReference type="EMBL" id="KQ242458">
    <property type="protein sequence ID" value="KNC78611.1"/>
    <property type="molecule type" value="Genomic_DNA"/>
</dbReference>
<comment type="catalytic activity">
    <reaction evidence="11">
        <text>5,6-dihydrouridine(16) in tRNA + NADP(+) = uridine(16) in tRNA + NADPH + H(+)</text>
        <dbReference type="Rhea" id="RHEA:53376"/>
        <dbReference type="Rhea" id="RHEA-COMP:13543"/>
        <dbReference type="Rhea" id="RHEA-COMP:13544"/>
        <dbReference type="ChEBI" id="CHEBI:15378"/>
        <dbReference type="ChEBI" id="CHEBI:57783"/>
        <dbReference type="ChEBI" id="CHEBI:58349"/>
        <dbReference type="ChEBI" id="CHEBI:65315"/>
        <dbReference type="ChEBI" id="CHEBI:74443"/>
        <dbReference type="EC" id="1.3.1.88"/>
    </reaction>
    <physiologicalReaction direction="right-to-left" evidence="11">
        <dbReference type="Rhea" id="RHEA:53378"/>
    </physiologicalReaction>
</comment>
<name>A0A0L0FQ20_9EUKA</name>
<keyword evidence="6" id="KW-0560">Oxidoreductase</keyword>
<feature type="region of interest" description="Disordered" evidence="14">
    <location>
        <begin position="433"/>
        <end position="461"/>
    </location>
</feature>
<dbReference type="EC" id="1.3.1.88" evidence="9"/>
<dbReference type="RefSeq" id="XP_014152513.1">
    <property type="nucleotide sequence ID" value="XM_014297038.1"/>
</dbReference>
<reference evidence="16 17" key="1">
    <citation type="submission" date="2011-02" db="EMBL/GenBank/DDBJ databases">
        <title>The Genome Sequence of Sphaeroforma arctica JP610.</title>
        <authorList>
            <consortium name="The Broad Institute Genome Sequencing Platform"/>
            <person name="Russ C."/>
            <person name="Cuomo C."/>
            <person name="Young S.K."/>
            <person name="Zeng Q."/>
            <person name="Gargeya S."/>
            <person name="Alvarado L."/>
            <person name="Berlin A."/>
            <person name="Chapman S.B."/>
            <person name="Chen Z."/>
            <person name="Freedman E."/>
            <person name="Gellesch M."/>
            <person name="Goldberg J."/>
            <person name="Griggs A."/>
            <person name="Gujja S."/>
            <person name="Heilman E."/>
            <person name="Heiman D."/>
            <person name="Howarth C."/>
            <person name="Mehta T."/>
            <person name="Neiman D."/>
            <person name="Pearson M."/>
            <person name="Roberts A."/>
            <person name="Saif S."/>
            <person name="Shea T."/>
            <person name="Shenoy N."/>
            <person name="Sisk P."/>
            <person name="Stolte C."/>
            <person name="Sykes S."/>
            <person name="White J."/>
            <person name="Yandava C."/>
            <person name="Burger G."/>
            <person name="Gray M.W."/>
            <person name="Holland P.W.H."/>
            <person name="King N."/>
            <person name="Lang F.B.F."/>
            <person name="Roger A.J."/>
            <person name="Ruiz-Trillo I."/>
            <person name="Haas B."/>
            <person name="Nusbaum C."/>
            <person name="Birren B."/>
        </authorList>
    </citation>
    <scope>NUCLEOTIDE SEQUENCE [LARGE SCALE GENOMIC DNA]</scope>
    <source>
        <strain evidence="16 17">JP610</strain>
    </source>
</reference>
<evidence type="ECO:0000256" key="9">
    <source>
        <dbReference type="ARBA" id="ARBA00038890"/>
    </source>
</evidence>
<evidence type="ECO:0000259" key="15">
    <source>
        <dbReference type="Pfam" id="PF01207"/>
    </source>
</evidence>
<dbReference type="GO" id="GO:0017150">
    <property type="term" value="F:tRNA dihydrouridine synthase activity"/>
    <property type="evidence" value="ECO:0007669"/>
    <property type="project" value="InterPro"/>
</dbReference>
<evidence type="ECO:0000256" key="5">
    <source>
        <dbReference type="ARBA" id="ARBA00022857"/>
    </source>
</evidence>
<keyword evidence="7" id="KW-0520">NAD</keyword>
<feature type="compositionally biased region" description="Basic and acidic residues" evidence="14">
    <location>
        <begin position="449"/>
        <end position="461"/>
    </location>
</feature>
<evidence type="ECO:0000256" key="14">
    <source>
        <dbReference type="SAM" id="MobiDB-lite"/>
    </source>
</evidence>
<keyword evidence="2" id="KW-0285">Flavoprotein</keyword>
<evidence type="ECO:0000256" key="4">
    <source>
        <dbReference type="ARBA" id="ARBA00022694"/>
    </source>
</evidence>
<dbReference type="Proteomes" id="UP000054560">
    <property type="component" value="Unassembled WGS sequence"/>
</dbReference>
<keyword evidence="4" id="KW-0819">tRNA processing</keyword>
<evidence type="ECO:0000313" key="17">
    <source>
        <dbReference type="Proteomes" id="UP000054560"/>
    </source>
</evidence>
<evidence type="ECO:0000256" key="7">
    <source>
        <dbReference type="ARBA" id="ARBA00023027"/>
    </source>
</evidence>
<sequence>ELFSTDPNYRAKNFTTNAADRPLVVQFCAHDPHTLLSAAKYVENDCDAVDLNLGCPQNIAKRGHYGAFLMEDWNLIKSMVEILDKECKVPVTCKIRMYDDVQKTIDYAKMLEAAGCQLLTLHGRTRDMKGQQSGLADWSIVKAVKQAVSIPVIANGNLIYLEDVHRCLEYTGADGVMSAEGNLYNAAMFSGKEVPVWDLVDEYLQICRDVNQDAPTARHHLFKMYHAALPQHTDIRDKLSKLSGSEGLSELQNLANEFNARLKRIAAKAKPTDAELTKDQTKDINTAIVSVERAYPYWISQPRCRPGTVTPYGVTSRKRTFHKDGPGGVAVDREAVLAARAERKRRKAEGRESRLHKLCTVCRRNMPSQKSGELKQCGVCIKTLKNKAHHSTDTASKIDSDMEAKVNADVQAKTEVATGGDAKEGPGTVTEAVANADNGTAPGTATRVGGEHEDKKLSSVC</sequence>
<comment type="cofactor">
    <cofactor evidence="1">
        <name>FMN</name>
        <dbReference type="ChEBI" id="CHEBI:58210"/>
    </cofactor>
</comment>
<proteinExistence type="inferred from homology"/>
<comment type="catalytic activity">
    <reaction evidence="13">
        <text>5,6-dihydrouridine(17) in tRNA + NADP(+) = uridine(17) in tRNA + NADPH + H(+)</text>
        <dbReference type="Rhea" id="RHEA:53368"/>
        <dbReference type="Rhea" id="RHEA-COMP:13541"/>
        <dbReference type="Rhea" id="RHEA-COMP:13542"/>
        <dbReference type="ChEBI" id="CHEBI:15378"/>
        <dbReference type="ChEBI" id="CHEBI:57783"/>
        <dbReference type="ChEBI" id="CHEBI:58349"/>
        <dbReference type="ChEBI" id="CHEBI:65315"/>
        <dbReference type="ChEBI" id="CHEBI:74443"/>
        <dbReference type="EC" id="1.3.1.88"/>
    </reaction>
    <physiologicalReaction direction="right-to-left" evidence="13">
        <dbReference type="Rhea" id="RHEA:53370"/>
    </physiologicalReaction>
</comment>
<evidence type="ECO:0000256" key="13">
    <source>
        <dbReference type="ARBA" id="ARBA00049467"/>
    </source>
</evidence>
<evidence type="ECO:0000256" key="6">
    <source>
        <dbReference type="ARBA" id="ARBA00023002"/>
    </source>
</evidence>
<feature type="non-terminal residue" evidence="16">
    <location>
        <position position="1"/>
    </location>
</feature>
<dbReference type="InterPro" id="IPR018517">
    <property type="entry name" value="tRNA_hU_synthase_CS"/>
</dbReference>
<evidence type="ECO:0000313" key="16">
    <source>
        <dbReference type="EMBL" id="KNC78611.1"/>
    </source>
</evidence>
<evidence type="ECO:0000256" key="3">
    <source>
        <dbReference type="ARBA" id="ARBA00022643"/>
    </source>
</evidence>
<dbReference type="GO" id="GO:0050660">
    <property type="term" value="F:flavin adenine dinucleotide binding"/>
    <property type="evidence" value="ECO:0007669"/>
    <property type="project" value="InterPro"/>
</dbReference>
<gene>
    <name evidence="16" type="ORF">SARC_08970</name>
</gene>
<protein>
    <recommendedName>
        <fullName evidence="9">tRNA-dihydrouridine(16/17) synthase [NAD(P)(+)]</fullName>
        <ecNumber evidence="9">1.3.1.88</ecNumber>
    </recommendedName>
</protein>
<dbReference type="CDD" id="cd02801">
    <property type="entry name" value="DUS_like_FMN"/>
    <property type="match status" value="1"/>
</dbReference>
<dbReference type="Pfam" id="PF01207">
    <property type="entry name" value="Dus"/>
    <property type="match status" value="1"/>
</dbReference>
<dbReference type="OrthoDB" id="272303at2759"/>
<dbReference type="InterPro" id="IPR035587">
    <property type="entry name" value="DUS-like_FMN-bd"/>
</dbReference>
<dbReference type="SUPFAM" id="SSF51395">
    <property type="entry name" value="FMN-linked oxidoreductases"/>
    <property type="match status" value="1"/>
</dbReference>
<dbReference type="PROSITE" id="PS01136">
    <property type="entry name" value="UPF0034"/>
    <property type="match status" value="1"/>
</dbReference>
<keyword evidence="17" id="KW-1185">Reference proteome</keyword>
<comment type="similarity">
    <text evidence="8">Belongs to the Dus family. Dus1 subfamily.</text>
</comment>
<evidence type="ECO:0000256" key="2">
    <source>
        <dbReference type="ARBA" id="ARBA00022630"/>
    </source>
</evidence>
<keyword evidence="5" id="KW-0521">NADP</keyword>
<dbReference type="InterPro" id="IPR013785">
    <property type="entry name" value="Aldolase_TIM"/>
</dbReference>
<dbReference type="STRING" id="667725.A0A0L0FQ20"/>
<keyword evidence="3" id="KW-0288">FMN</keyword>
<dbReference type="Gene3D" id="3.20.20.70">
    <property type="entry name" value="Aldolase class I"/>
    <property type="match status" value="1"/>
</dbReference>
<dbReference type="eggNOG" id="KOG2335">
    <property type="taxonomic scope" value="Eukaryota"/>
</dbReference>
<feature type="domain" description="DUS-like FMN-binding" evidence="15">
    <location>
        <begin position="8"/>
        <end position="243"/>
    </location>
</feature>
<comment type="catalytic activity">
    <reaction evidence="12">
        <text>5,6-dihydrouridine(16) in tRNA + NAD(+) = uridine(16) in tRNA + NADH + H(+)</text>
        <dbReference type="Rhea" id="RHEA:53380"/>
        <dbReference type="Rhea" id="RHEA-COMP:13543"/>
        <dbReference type="Rhea" id="RHEA-COMP:13544"/>
        <dbReference type="ChEBI" id="CHEBI:15378"/>
        <dbReference type="ChEBI" id="CHEBI:57540"/>
        <dbReference type="ChEBI" id="CHEBI:57945"/>
        <dbReference type="ChEBI" id="CHEBI:65315"/>
        <dbReference type="ChEBI" id="CHEBI:74443"/>
        <dbReference type="EC" id="1.3.1.88"/>
    </reaction>
    <physiologicalReaction direction="right-to-left" evidence="12">
        <dbReference type="Rhea" id="RHEA:53382"/>
    </physiologicalReaction>
</comment>
<evidence type="ECO:0000256" key="11">
    <source>
        <dbReference type="ARBA" id="ARBA00047652"/>
    </source>
</evidence>
<evidence type="ECO:0000256" key="1">
    <source>
        <dbReference type="ARBA" id="ARBA00001917"/>
    </source>
</evidence>
<accession>A0A0L0FQ20</accession>
<organism evidence="16 17">
    <name type="scientific">Sphaeroforma arctica JP610</name>
    <dbReference type="NCBI Taxonomy" id="667725"/>
    <lineage>
        <taxon>Eukaryota</taxon>
        <taxon>Ichthyosporea</taxon>
        <taxon>Ichthyophonida</taxon>
        <taxon>Sphaeroforma</taxon>
    </lineage>
</organism>
<comment type="catalytic activity">
    <reaction evidence="10">
        <text>5,6-dihydrouridine(17) in tRNA + NAD(+) = uridine(17) in tRNA + NADH + H(+)</text>
        <dbReference type="Rhea" id="RHEA:53372"/>
        <dbReference type="Rhea" id="RHEA-COMP:13541"/>
        <dbReference type="Rhea" id="RHEA-COMP:13542"/>
        <dbReference type="ChEBI" id="CHEBI:15378"/>
        <dbReference type="ChEBI" id="CHEBI:57540"/>
        <dbReference type="ChEBI" id="CHEBI:57945"/>
        <dbReference type="ChEBI" id="CHEBI:65315"/>
        <dbReference type="ChEBI" id="CHEBI:74443"/>
        <dbReference type="EC" id="1.3.1.88"/>
    </reaction>
    <physiologicalReaction direction="right-to-left" evidence="10">
        <dbReference type="Rhea" id="RHEA:53374"/>
    </physiologicalReaction>
</comment>
<dbReference type="AlphaFoldDB" id="A0A0L0FQ20"/>
<evidence type="ECO:0000256" key="10">
    <source>
        <dbReference type="ARBA" id="ARBA00047287"/>
    </source>
</evidence>
<dbReference type="GeneID" id="25909474"/>
<evidence type="ECO:0000256" key="12">
    <source>
        <dbReference type="ARBA" id="ARBA00048934"/>
    </source>
</evidence>
<dbReference type="PANTHER" id="PTHR11082:SF5">
    <property type="entry name" value="TRNA-DIHYDROURIDINE(16_17) SYNTHASE [NAD(P)(+)]-LIKE"/>
    <property type="match status" value="1"/>
</dbReference>